<reference evidence="6" key="1">
    <citation type="submission" date="2019-09" db="EMBL/GenBank/DDBJ databases">
        <title>Antimicrobial potential of Antarctic Bacteria.</title>
        <authorList>
            <person name="Benaud N."/>
            <person name="Edwards R.J."/>
            <person name="Ferrari B.C."/>
        </authorList>
    </citation>
    <scope>NUCLEOTIDE SEQUENCE [LARGE SCALE GENOMIC DNA]</scope>
    <source>
        <strain evidence="6">SPB151</strain>
    </source>
</reference>
<dbReference type="EMBL" id="CP043661">
    <property type="protein sequence ID" value="QNE22090.1"/>
    <property type="molecule type" value="Genomic_DNA"/>
</dbReference>
<dbReference type="GO" id="GO:0016491">
    <property type="term" value="F:oxidoreductase activity"/>
    <property type="evidence" value="ECO:0007669"/>
    <property type="project" value="UniProtKB-KW"/>
</dbReference>
<keyword evidence="3" id="KW-0560">Oxidoreductase</keyword>
<dbReference type="InterPro" id="IPR036291">
    <property type="entry name" value="NAD(P)-bd_dom_sf"/>
</dbReference>
<name>A0A7G6X775_9ACTN</name>
<dbReference type="PROSITE" id="PS00061">
    <property type="entry name" value="ADH_SHORT"/>
    <property type="match status" value="1"/>
</dbReference>
<comment type="similarity">
    <text evidence="1 4">Belongs to the short-chain dehydrogenases/reductases (SDR) family.</text>
</comment>
<accession>A0A7G6X775</accession>
<dbReference type="InterPro" id="IPR020904">
    <property type="entry name" value="Sc_DH/Rdtase_CS"/>
</dbReference>
<evidence type="ECO:0000313" key="6">
    <source>
        <dbReference type="Proteomes" id="UP000515563"/>
    </source>
</evidence>
<dbReference type="AlphaFoldDB" id="A0A7G6X775"/>
<dbReference type="KEGG" id="kqi:F1D05_34495"/>
<protein>
    <submittedName>
        <fullName evidence="5">SDR family NAD(P)-dependent oxidoreductase</fullName>
    </submittedName>
</protein>
<organism evidence="5 6">
    <name type="scientific">Kribbella qitaiheensis</name>
    <dbReference type="NCBI Taxonomy" id="1544730"/>
    <lineage>
        <taxon>Bacteria</taxon>
        <taxon>Bacillati</taxon>
        <taxon>Actinomycetota</taxon>
        <taxon>Actinomycetes</taxon>
        <taxon>Propionibacteriales</taxon>
        <taxon>Kribbellaceae</taxon>
        <taxon>Kribbella</taxon>
    </lineage>
</organism>
<keyword evidence="6" id="KW-1185">Reference proteome</keyword>
<gene>
    <name evidence="5" type="ORF">F1D05_34495</name>
</gene>
<dbReference type="Pfam" id="PF00106">
    <property type="entry name" value="adh_short"/>
    <property type="match status" value="1"/>
</dbReference>
<evidence type="ECO:0000256" key="4">
    <source>
        <dbReference type="RuleBase" id="RU000363"/>
    </source>
</evidence>
<evidence type="ECO:0000256" key="2">
    <source>
        <dbReference type="ARBA" id="ARBA00022857"/>
    </source>
</evidence>
<evidence type="ECO:0000256" key="1">
    <source>
        <dbReference type="ARBA" id="ARBA00006484"/>
    </source>
</evidence>
<dbReference type="InterPro" id="IPR002347">
    <property type="entry name" value="SDR_fam"/>
</dbReference>
<dbReference type="PRINTS" id="PR00081">
    <property type="entry name" value="GDHRDH"/>
</dbReference>
<evidence type="ECO:0000313" key="5">
    <source>
        <dbReference type="EMBL" id="QNE22090.1"/>
    </source>
</evidence>
<proteinExistence type="inferred from homology"/>
<keyword evidence="2" id="KW-0521">NADP</keyword>
<evidence type="ECO:0000256" key="3">
    <source>
        <dbReference type="ARBA" id="ARBA00023002"/>
    </source>
</evidence>
<dbReference type="PANTHER" id="PTHR43490:SF99">
    <property type="entry name" value="SHORT-CHAIN DEHYDROGENASE_REDUCTASE"/>
    <property type="match status" value="1"/>
</dbReference>
<dbReference type="Proteomes" id="UP000515563">
    <property type="component" value="Chromosome"/>
</dbReference>
<dbReference type="Gene3D" id="3.40.50.720">
    <property type="entry name" value="NAD(P)-binding Rossmann-like Domain"/>
    <property type="match status" value="1"/>
</dbReference>
<sequence>MNTNEVALVTGANKGIGREIARQLADHGFTVYIGARDASRGEAAAAELAGDVRFVQLDVTDAESVGAAVKSIEADSGRLDILVNNAGIADEWGVDLVDMTAEHLRTTYEVNVFGVATVTSACIPLLRKSPNARVVNMSSSLGSLTRLSDFGTAQSSHQMLAYSSSKAALNALTVLYAAALRADGIKVNAATPGLVPTDLNTAAEFPRGSRTVADGAVAPVYLATLPVDGPTGVSRGPGANDSIPW</sequence>
<reference evidence="5 6" key="2">
    <citation type="journal article" date="2020" name="Microbiol. Resour. Announc.">
        <title>Antarctic desert soil bacteria exhibit high novel natural product potential, evaluated through long-read genome sequencing and comparative genomics.</title>
        <authorList>
            <person name="Benaud N."/>
            <person name="Edwards R.J."/>
            <person name="Amos T.G."/>
            <person name="D'Agostino P.M."/>
            <person name="Gutierrez-Chavez C."/>
            <person name="Montgomery K."/>
            <person name="Nicetic I."/>
            <person name="Ferrari B.C."/>
        </authorList>
    </citation>
    <scope>NUCLEOTIDE SEQUENCE [LARGE SCALE GENOMIC DNA]</scope>
    <source>
        <strain evidence="5 6">SPB151</strain>
    </source>
</reference>
<dbReference type="PRINTS" id="PR00080">
    <property type="entry name" value="SDRFAMILY"/>
</dbReference>
<dbReference type="RefSeq" id="WP_185444501.1">
    <property type="nucleotide sequence ID" value="NZ_CP043661.1"/>
</dbReference>
<dbReference type="PANTHER" id="PTHR43490">
    <property type="entry name" value="(+)-NEOMENTHOL DEHYDROGENASE"/>
    <property type="match status" value="1"/>
</dbReference>
<dbReference type="SUPFAM" id="SSF51735">
    <property type="entry name" value="NAD(P)-binding Rossmann-fold domains"/>
    <property type="match status" value="1"/>
</dbReference>